<dbReference type="Pfam" id="PF09637">
    <property type="entry name" value="Med18"/>
    <property type="match status" value="1"/>
</dbReference>
<dbReference type="InterPro" id="IPR019095">
    <property type="entry name" value="Mediator_Med18"/>
</dbReference>
<evidence type="ECO:0000256" key="5">
    <source>
        <dbReference type="ARBA" id="ARBA00023242"/>
    </source>
</evidence>
<dbReference type="EMBL" id="CAJVCH010569848">
    <property type="protein sequence ID" value="CAG7833357.1"/>
    <property type="molecule type" value="Genomic_DNA"/>
</dbReference>
<dbReference type="GO" id="GO:0006357">
    <property type="term" value="P:regulation of transcription by RNA polymerase II"/>
    <property type="evidence" value="ECO:0007669"/>
    <property type="project" value="InterPro"/>
</dbReference>
<sequence length="193" mass="21901">MDGLEPSAKQQELQSLSALDTLMTAMKTNIVPNQEYLLQGSIFDNTVDILLHRLRGLCDNTDIGPESFHDHEACFQLVNLNPGPNPTQPLTLRVRRALDDVTSPWHLRYLGNPEMGDKNRPTMVRNVLDVACGSDVVEFLKELGCRREYDFITKGFIFRKGRLKILVGKLFRPGCCRGRHEKFGRTIKTTRSS</sequence>
<evidence type="ECO:0000313" key="7">
    <source>
        <dbReference type="EMBL" id="CAG7833357.1"/>
    </source>
</evidence>
<comment type="similarity">
    <text evidence="2 6">Belongs to the Mediator complex subunit 18 family.</text>
</comment>
<comment type="subcellular location">
    <subcellularLocation>
        <location evidence="1 6">Nucleus</location>
    </subcellularLocation>
</comment>
<evidence type="ECO:0000256" key="1">
    <source>
        <dbReference type="ARBA" id="ARBA00004123"/>
    </source>
</evidence>
<name>A0A8J2LD50_9HEXA</name>
<dbReference type="PANTHER" id="PTHR13321">
    <property type="entry name" value="MEDIATOR OF RNA POLYMERASE II TRANSCRIPTION, SUBUNIT 18"/>
    <property type="match status" value="1"/>
</dbReference>
<dbReference type="PANTHER" id="PTHR13321:SF2">
    <property type="entry name" value="MEDIATOR OF RNA POLYMERASE II TRANSCRIPTION SUBUNIT 18"/>
    <property type="match status" value="1"/>
</dbReference>
<comment type="caution">
    <text evidence="7">The sequence shown here is derived from an EMBL/GenBank/DDBJ whole genome shotgun (WGS) entry which is preliminary data.</text>
</comment>
<protein>
    <recommendedName>
        <fullName evidence="6">Mediator of RNA polymerase II transcription subunit 18</fullName>
    </recommendedName>
    <alternativeName>
        <fullName evidence="6">Mediator complex subunit 18</fullName>
    </alternativeName>
</protein>
<dbReference type="Proteomes" id="UP000708208">
    <property type="component" value="Unassembled WGS sequence"/>
</dbReference>
<evidence type="ECO:0000256" key="6">
    <source>
        <dbReference type="RuleBase" id="RU364150"/>
    </source>
</evidence>
<dbReference type="GO" id="GO:0016592">
    <property type="term" value="C:mediator complex"/>
    <property type="evidence" value="ECO:0007669"/>
    <property type="project" value="InterPro"/>
</dbReference>
<keyword evidence="4 6" id="KW-0804">Transcription</keyword>
<dbReference type="AlphaFoldDB" id="A0A8J2LD50"/>
<evidence type="ECO:0000256" key="4">
    <source>
        <dbReference type="ARBA" id="ARBA00023163"/>
    </source>
</evidence>
<dbReference type="GO" id="GO:0006369">
    <property type="term" value="P:termination of RNA polymerase II transcription"/>
    <property type="evidence" value="ECO:0007669"/>
    <property type="project" value="TreeGrafter"/>
</dbReference>
<organism evidence="7 8">
    <name type="scientific">Allacma fusca</name>
    <dbReference type="NCBI Taxonomy" id="39272"/>
    <lineage>
        <taxon>Eukaryota</taxon>
        <taxon>Metazoa</taxon>
        <taxon>Ecdysozoa</taxon>
        <taxon>Arthropoda</taxon>
        <taxon>Hexapoda</taxon>
        <taxon>Collembola</taxon>
        <taxon>Symphypleona</taxon>
        <taxon>Sminthuridae</taxon>
        <taxon>Allacma</taxon>
    </lineage>
</organism>
<keyword evidence="3 6" id="KW-0805">Transcription regulation</keyword>
<gene>
    <name evidence="6" type="primary">MED18</name>
    <name evidence="7" type="ORF">AFUS01_LOCUS42992</name>
</gene>
<comment type="subunit">
    <text evidence="6">Component of the Mediator complex.</text>
</comment>
<dbReference type="GO" id="GO:0070847">
    <property type="term" value="C:core mediator complex"/>
    <property type="evidence" value="ECO:0007669"/>
    <property type="project" value="TreeGrafter"/>
</dbReference>
<dbReference type="GO" id="GO:0003712">
    <property type="term" value="F:transcription coregulator activity"/>
    <property type="evidence" value="ECO:0007669"/>
    <property type="project" value="InterPro"/>
</dbReference>
<keyword evidence="5 6" id="KW-0539">Nucleus</keyword>
<keyword evidence="6" id="KW-0010">Activator</keyword>
<comment type="function">
    <text evidence="6">Component of the Mediator complex, a coactivator involved in the regulated transcription of nearly all RNA polymerase II-dependent genes. Mediator functions as a bridge to convey information from gene-specific regulatory proteins to the basal RNA polymerase II transcription machinery. Mediator is recruited to promoters by direct interactions with regulatory proteins and serves as a scaffold for the assembly of a functional preinitiation complex with RNA polymerase II and the general transcription factors.</text>
</comment>
<accession>A0A8J2LD50</accession>
<reference evidence="7" key="1">
    <citation type="submission" date="2021-06" db="EMBL/GenBank/DDBJ databases">
        <authorList>
            <person name="Hodson N. C."/>
            <person name="Mongue J. A."/>
            <person name="Jaron S. K."/>
        </authorList>
    </citation>
    <scope>NUCLEOTIDE SEQUENCE</scope>
</reference>
<keyword evidence="8" id="KW-1185">Reference proteome</keyword>
<evidence type="ECO:0000313" key="8">
    <source>
        <dbReference type="Proteomes" id="UP000708208"/>
    </source>
</evidence>
<evidence type="ECO:0000256" key="3">
    <source>
        <dbReference type="ARBA" id="ARBA00023015"/>
    </source>
</evidence>
<proteinExistence type="inferred from homology"/>
<dbReference type="OrthoDB" id="10018982at2759"/>
<evidence type="ECO:0000256" key="2">
    <source>
        <dbReference type="ARBA" id="ARBA00009814"/>
    </source>
</evidence>